<dbReference type="Proteomes" id="UP001642487">
    <property type="component" value="Chromosome 3"/>
</dbReference>
<proteinExistence type="predicted"/>
<sequence>MQVGHAVAQHAAENITKYLGKEMEVDYTGLLLIASAGYDPRNAQTICEKLGKISSESPLSDYLCTHPSGKK</sequence>
<dbReference type="EMBL" id="OZ021737">
    <property type="protein sequence ID" value="CAK9318330.1"/>
    <property type="molecule type" value="Genomic_DNA"/>
</dbReference>
<evidence type="ECO:0008006" key="3">
    <source>
        <dbReference type="Google" id="ProtNLM"/>
    </source>
</evidence>
<dbReference type="InterPro" id="IPR051156">
    <property type="entry name" value="Mito/Outer_Membr_Metalloprot"/>
</dbReference>
<keyword evidence="2" id="KW-1185">Reference proteome</keyword>
<evidence type="ECO:0000313" key="1">
    <source>
        <dbReference type="EMBL" id="CAK9318330.1"/>
    </source>
</evidence>
<accession>A0ABP0YCX6</accession>
<organism evidence="1 2">
    <name type="scientific">Citrullus colocynthis</name>
    <name type="common">colocynth</name>
    <dbReference type="NCBI Taxonomy" id="252529"/>
    <lineage>
        <taxon>Eukaryota</taxon>
        <taxon>Viridiplantae</taxon>
        <taxon>Streptophyta</taxon>
        <taxon>Embryophyta</taxon>
        <taxon>Tracheophyta</taxon>
        <taxon>Spermatophyta</taxon>
        <taxon>Magnoliopsida</taxon>
        <taxon>eudicotyledons</taxon>
        <taxon>Gunneridae</taxon>
        <taxon>Pentapetalae</taxon>
        <taxon>rosids</taxon>
        <taxon>fabids</taxon>
        <taxon>Cucurbitales</taxon>
        <taxon>Cucurbitaceae</taxon>
        <taxon>Benincaseae</taxon>
        <taxon>Citrullus</taxon>
    </lineage>
</organism>
<reference evidence="1 2" key="1">
    <citation type="submission" date="2024-03" db="EMBL/GenBank/DDBJ databases">
        <authorList>
            <person name="Gkanogiannis A."/>
            <person name="Becerra Lopez-Lavalle L."/>
        </authorList>
    </citation>
    <scope>NUCLEOTIDE SEQUENCE [LARGE SCALE GENOMIC DNA]</scope>
</reference>
<protein>
    <recommendedName>
        <fullName evidence="3">Peptidase M48 domain-containing protein</fullName>
    </recommendedName>
</protein>
<evidence type="ECO:0000313" key="2">
    <source>
        <dbReference type="Proteomes" id="UP001642487"/>
    </source>
</evidence>
<dbReference type="PANTHER" id="PTHR22726:SF1">
    <property type="entry name" value="METALLOENDOPEPTIDASE OMA1, MITOCHONDRIAL"/>
    <property type="match status" value="1"/>
</dbReference>
<gene>
    <name evidence="1" type="ORF">CITCOLO1_LOCUS10294</name>
</gene>
<name>A0ABP0YCX6_9ROSI</name>
<dbReference type="PANTHER" id="PTHR22726">
    <property type="entry name" value="METALLOENDOPEPTIDASE OMA1"/>
    <property type="match status" value="1"/>
</dbReference>